<dbReference type="Proteomes" id="UP001303647">
    <property type="component" value="Unassembled WGS sequence"/>
</dbReference>
<reference evidence="2" key="2">
    <citation type="submission" date="2023-05" db="EMBL/GenBank/DDBJ databases">
        <authorList>
            <consortium name="Lawrence Berkeley National Laboratory"/>
            <person name="Steindorff A."/>
            <person name="Hensen N."/>
            <person name="Bonometti L."/>
            <person name="Westerberg I."/>
            <person name="Brannstrom I.O."/>
            <person name="Guillou S."/>
            <person name="Cros-Aarteil S."/>
            <person name="Calhoun S."/>
            <person name="Haridas S."/>
            <person name="Kuo A."/>
            <person name="Mondo S."/>
            <person name="Pangilinan J."/>
            <person name="Riley R."/>
            <person name="Labutti K."/>
            <person name="Andreopoulos B."/>
            <person name="Lipzen A."/>
            <person name="Chen C."/>
            <person name="Yanf M."/>
            <person name="Daum C."/>
            <person name="Ng V."/>
            <person name="Clum A."/>
            <person name="Ohm R."/>
            <person name="Martin F."/>
            <person name="Silar P."/>
            <person name="Natvig D."/>
            <person name="Lalanne C."/>
            <person name="Gautier V."/>
            <person name="Ament-Velasquez S.L."/>
            <person name="Kruys A."/>
            <person name="Hutchinson M.I."/>
            <person name="Powell A.J."/>
            <person name="Barry K."/>
            <person name="Miller A.N."/>
            <person name="Grigoriev I.V."/>
            <person name="Debuchy R."/>
            <person name="Gladieux P."/>
            <person name="Thoren M.H."/>
            <person name="Johannesson H."/>
        </authorList>
    </citation>
    <scope>NUCLEOTIDE SEQUENCE</scope>
    <source>
        <strain evidence="2">CBS 359.72</strain>
    </source>
</reference>
<dbReference type="EMBL" id="MU857636">
    <property type="protein sequence ID" value="KAK4248516.1"/>
    <property type="molecule type" value="Genomic_DNA"/>
</dbReference>
<evidence type="ECO:0000256" key="1">
    <source>
        <dbReference type="SAM" id="MobiDB-lite"/>
    </source>
</evidence>
<name>A0AAN7CV82_9PEZI</name>
<gene>
    <name evidence="2" type="ORF">C7999DRAFT_40262</name>
</gene>
<evidence type="ECO:0000313" key="3">
    <source>
        <dbReference type="Proteomes" id="UP001303647"/>
    </source>
</evidence>
<feature type="compositionally biased region" description="Low complexity" evidence="1">
    <location>
        <begin position="189"/>
        <end position="200"/>
    </location>
</feature>
<dbReference type="AlphaFoldDB" id="A0AAN7CV82"/>
<proteinExistence type="predicted"/>
<keyword evidence="3" id="KW-1185">Reference proteome</keyword>
<feature type="compositionally biased region" description="Polar residues" evidence="1">
    <location>
        <begin position="212"/>
        <end position="221"/>
    </location>
</feature>
<comment type="caution">
    <text evidence="2">The sequence shown here is derived from an EMBL/GenBank/DDBJ whole genome shotgun (WGS) entry which is preliminary data.</text>
</comment>
<protein>
    <submittedName>
        <fullName evidence="2">Uncharacterized protein</fullName>
    </submittedName>
</protein>
<organism evidence="2 3">
    <name type="scientific">Corynascus novoguineensis</name>
    <dbReference type="NCBI Taxonomy" id="1126955"/>
    <lineage>
        <taxon>Eukaryota</taxon>
        <taxon>Fungi</taxon>
        <taxon>Dikarya</taxon>
        <taxon>Ascomycota</taxon>
        <taxon>Pezizomycotina</taxon>
        <taxon>Sordariomycetes</taxon>
        <taxon>Sordariomycetidae</taxon>
        <taxon>Sordariales</taxon>
        <taxon>Chaetomiaceae</taxon>
        <taxon>Corynascus</taxon>
    </lineage>
</organism>
<accession>A0AAN7CV82</accession>
<evidence type="ECO:0000313" key="2">
    <source>
        <dbReference type="EMBL" id="KAK4248516.1"/>
    </source>
</evidence>
<feature type="region of interest" description="Disordered" evidence="1">
    <location>
        <begin position="175"/>
        <end position="221"/>
    </location>
</feature>
<feature type="region of interest" description="Disordered" evidence="1">
    <location>
        <begin position="268"/>
        <end position="328"/>
    </location>
</feature>
<sequence length="514" mass="57643">MAASQSNSANRRPILRFDLASISLNDKPNVYKKPQLVLKPQLELAPRRPFTGSRPRTPVWRHFLMVHVKDKADELVKIDLDIFKPSSKTGQDIPPNSVFYGFRDYSLRFQYSTTGENEWSTLNITLQNPSDIDTVLRELSSLGIDIVYERANHDRNLVPVTVAFGSWDSSGQSYVPRYRPGSNPRRSDPSSASSISGSAPYDPHLPKPESHSYLSSSQRPPSQLIGLPAVLRTGQRPWSPAFVPSRPATTLGVPGLLGEGIYKVSKVGSASSGRPRVRRTTTPHENHGPRLYTASKHFGRTLSRTDTLHAPRSQDLGRRPSSNVQDDSVRYLSRSPTLSVRADQSQVQFGENTQASMSYENTSNLLKDSSVYTQYHPKLWRLRTINDTSEFSLLERFDETTQQSTLSSVTEEIDGHEVTKPNLALRAADDSFSFSSSPTLFESPTDPRSSDEWLLQVSQAQHQGLAGASRIWNEFVERDLARLLSKHEDEFAKRWNGVIAATTHQMRQGKRDVL</sequence>
<reference evidence="2" key="1">
    <citation type="journal article" date="2023" name="Mol. Phylogenet. Evol.">
        <title>Genome-scale phylogeny and comparative genomics of the fungal order Sordariales.</title>
        <authorList>
            <person name="Hensen N."/>
            <person name="Bonometti L."/>
            <person name="Westerberg I."/>
            <person name="Brannstrom I.O."/>
            <person name="Guillou S."/>
            <person name="Cros-Aarteil S."/>
            <person name="Calhoun S."/>
            <person name="Haridas S."/>
            <person name="Kuo A."/>
            <person name="Mondo S."/>
            <person name="Pangilinan J."/>
            <person name="Riley R."/>
            <person name="LaButti K."/>
            <person name="Andreopoulos B."/>
            <person name="Lipzen A."/>
            <person name="Chen C."/>
            <person name="Yan M."/>
            <person name="Daum C."/>
            <person name="Ng V."/>
            <person name="Clum A."/>
            <person name="Steindorff A."/>
            <person name="Ohm R.A."/>
            <person name="Martin F."/>
            <person name="Silar P."/>
            <person name="Natvig D.O."/>
            <person name="Lalanne C."/>
            <person name="Gautier V."/>
            <person name="Ament-Velasquez S.L."/>
            <person name="Kruys A."/>
            <person name="Hutchinson M.I."/>
            <person name="Powell A.J."/>
            <person name="Barry K."/>
            <person name="Miller A.N."/>
            <person name="Grigoriev I.V."/>
            <person name="Debuchy R."/>
            <person name="Gladieux P."/>
            <person name="Hiltunen Thoren M."/>
            <person name="Johannesson H."/>
        </authorList>
    </citation>
    <scope>NUCLEOTIDE SEQUENCE</scope>
    <source>
        <strain evidence="2">CBS 359.72</strain>
    </source>
</reference>